<organism evidence="6 7">
    <name type="scientific">Agrobacterium genomosp. 13 str. CFBP 6927</name>
    <dbReference type="NCBI Taxonomy" id="1183428"/>
    <lineage>
        <taxon>Bacteria</taxon>
        <taxon>Pseudomonadati</taxon>
        <taxon>Pseudomonadota</taxon>
        <taxon>Alphaproteobacteria</taxon>
        <taxon>Hyphomicrobiales</taxon>
        <taxon>Rhizobiaceae</taxon>
        <taxon>Rhizobium/Agrobacterium group</taxon>
        <taxon>Agrobacterium</taxon>
        <taxon>Agrobacterium tumefaciens complex</taxon>
    </lineage>
</organism>
<keyword evidence="7" id="KW-1185">Reference proteome</keyword>
<keyword evidence="4 5" id="KW-1283">Bacterial microcompartment</keyword>
<evidence type="ECO:0000313" key="6">
    <source>
        <dbReference type="EMBL" id="CUX48938.1"/>
    </source>
</evidence>
<keyword evidence="2 5" id="KW-0456">Lyase</keyword>
<comment type="caution">
    <text evidence="6">The sequence shown here is derived from an EMBL/GenBank/DDBJ whole genome shotgun (WGS) entry which is preliminary data.</text>
</comment>
<gene>
    <name evidence="5 6" type="primary">eutC</name>
    <name evidence="6" type="ORF">AGR13a_Lc110080</name>
</gene>
<dbReference type="PIRSF" id="PIRSF018982">
    <property type="entry name" value="EutC"/>
    <property type="match status" value="1"/>
</dbReference>
<dbReference type="Proteomes" id="UP000191812">
    <property type="component" value="Unassembled WGS sequence"/>
</dbReference>
<dbReference type="InterPro" id="IPR042251">
    <property type="entry name" value="EutC_C"/>
</dbReference>
<comment type="subunit">
    <text evidence="5">The basic unit is a heterodimer which dimerizes to form tetramers. The heterotetramers trimerize; 6 large subunits form a core ring with 6 small subunits projecting outwards.</text>
</comment>
<evidence type="ECO:0000256" key="4">
    <source>
        <dbReference type="ARBA" id="ARBA00024446"/>
    </source>
</evidence>
<comment type="function">
    <text evidence="5">Catalyzes the deamination of various vicinal amino-alcohols to oxo compounds. Allows this organism to utilize ethanolamine as the sole source of nitrogen and carbon in the presence of external vitamin B12.</text>
</comment>
<evidence type="ECO:0000256" key="5">
    <source>
        <dbReference type="HAMAP-Rule" id="MF_00601"/>
    </source>
</evidence>
<dbReference type="NCBIfam" id="NF003971">
    <property type="entry name" value="PRK05465.1"/>
    <property type="match status" value="1"/>
</dbReference>
<dbReference type="EMBL" id="FBWH01000037">
    <property type="protein sequence ID" value="CUX48938.1"/>
    <property type="molecule type" value="Genomic_DNA"/>
</dbReference>
<evidence type="ECO:0000256" key="2">
    <source>
        <dbReference type="ARBA" id="ARBA00023239"/>
    </source>
</evidence>
<sequence length="262" mass="27518">MTMVIEPSVTEQGLNLKEMTDARVSLGRHGAGLPTGAQLSFLLDHARAREAVWTSVDRTALTERLNRLGLSVVRVDSMASDRNIYVRRPDLGRLLAAESTERLKQAGAGKGYDVAIIAADGLSSSAVDLNSAPLIEALVPKLAILNLSIASVVLANQARVALGDPVGEALGAKLTIVLVGERPGLSAADSLGAYITYGPKSGNPDSRRNCVSNIRDGGLPVREAAEIISKLVRDMVKTRISGVALKSAVAQFLKNGGSSDQL</sequence>
<dbReference type="Gene3D" id="3.40.50.11240">
    <property type="entry name" value="Ethanolamine ammonia-lyase light chain (EutC)"/>
    <property type="match status" value="1"/>
</dbReference>
<evidence type="ECO:0000256" key="3">
    <source>
        <dbReference type="ARBA" id="ARBA00023285"/>
    </source>
</evidence>
<dbReference type="GO" id="GO:0008851">
    <property type="term" value="F:ethanolamine ammonia-lyase activity"/>
    <property type="evidence" value="ECO:0007669"/>
    <property type="project" value="UniProtKB-EC"/>
</dbReference>
<comment type="subcellular location">
    <subcellularLocation>
        <location evidence="5">Bacterial microcompartment</location>
    </subcellularLocation>
</comment>
<dbReference type="PANTHER" id="PTHR39330">
    <property type="entry name" value="ETHANOLAMINE AMMONIA-LYASE LIGHT CHAIN"/>
    <property type="match status" value="1"/>
</dbReference>
<accession>A0ABP2BN46</accession>
<protein>
    <recommendedName>
        <fullName evidence="5">Ethanolamine ammonia-lyase small subunit</fullName>
        <shortName evidence="5">EAL small subunit</shortName>
        <ecNumber evidence="5">4.3.1.7</ecNumber>
    </recommendedName>
</protein>
<comment type="similarity">
    <text evidence="5">Belongs to the EutC family.</text>
</comment>
<comment type="pathway">
    <text evidence="5">Amine and polyamine degradation; ethanolamine degradation.</text>
</comment>
<feature type="binding site" evidence="5">
    <location>
        <position position="160"/>
    </location>
    <ligand>
        <name>adenosylcob(III)alamin</name>
        <dbReference type="ChEBI" id="CHEBI:18408"/>
    </ligand>
</feature>
<feature type="binding site" evidence="5">
    <location>
        <position position="210"/>
    </location>
    <ligand>
        <name>adenosylcob(III)alamin</name>
        <dbReference type="ChEBI" id="CHEBI:18408"/>
    </ligand>
</feature>
<keyword evidence="1 5" id="KW-0846">Cobalamin</keyword>
<comment type="cofactor">
    <cofactor evidence="5">
        <name>adenosylcob(III)alamin</name>
        <dbReference type="ChEBI" id="CHEBI:18408"/>
    </cofactor>
    <text evidence="5">Binds between the large and small subunits.</text>
</comment>
<evidence type="ECO:0000256" key="1">
    <source>
        <dbReference type="ARBA" id="ARBA00022628"/>
    </source>
</evidence>
<feature type="binding site" evidence="5">
    <location>
        <position position="181"/>
    </location>
    <ligand>
        <name>adenosylcob(III)alamin</name>
        <dbReference type="ChEBI" id="CHEBI:18408"/>
    </ligand>
</feature>
<dbReference type="RefSeq" id="WP_080839291.1">
    <property type="nucleotide sequence ID" value="NZ_LT009757.1"/>
</dbReference>
<dbReference type="InterPro" id="IPR009246">
    <property type="entry name" value="EutC"/>
</dbReference>
<keyword evidence="3 5" id="KW-0170">Cobalt</keyword>
<reference evidence="6 7" key="1">
    <citation type="submission" date="2016-01" db="EMBL/GenBank/DDBJ databases">
        <authorList>
            <person name="Regsiter A."/>
            <person name="william w."/>
        </authorList>
    </citation>
    <scope>NUCLEOTIDE SEQUENCE [LARGE SCALE GENOMIC DNA]</scope>
    <source>
        <strain evidence="6 7">CFBP 6927</strain>
    </source>
</reference>
<dbReference type="HAMAP" id="MF_00601">
    <property type="entry name" value="EutC"/>
    <property type="match status" value="1"/>
</dbReference>
<proteinExistence type="inferred from homology"/>
<dbReference type="PANTHER" id="PTHR39330:SF1">
    <property type="entry name" value="ETHANOLAMINE AMMONIA-LYASE SMALL SUBUNIT"/>
    <property type="match status" value="1"/>
</dbReference>
<comment type="catalytic activity">
    <reaction evidence="5">
        <text>ethanolamine = acetaldehyde + NH4(+)</text>
        <dbReference type="Rhea" id="RHEA:15313"/>
        <dbReference type="ChEBI" id="CHEBI:15343"/>
        <dbReference type="ChEBI" id="CHEBI:28938"/>
        <dbReference type="ChEBI" id="CHEBI:57603"/>
        <dbReference type="EC" id="4.3.1.7"/>
    </reaction>
</comment>
<evidence type="ECO:0000313" key="7">
    <source>
        <dbReference type="Proteomes" id="UP000191812"/>
    </source>
</evidence>
<name>A0ABP2BN46_9HYPH</name>
<dbReference type="Gene3D" id="1.10.30.40">
    <property type="entry name" value="Ethanolamine ammonia-lyase light chain (EutC), N-terminal domain"/>
    <property type="match status" value="1"/>
</dbReference>
<dbReference type="Pfam" id="PF05985">
    <property type="entry name" value="EutC"/>
    <property type="match status" value="1"/>
</dbReference>
<dbReference type="InterPro" id="IPR042255">
    <property type="entry name" value="EutC_N"/>
</dbReference>
<dbReference type="EC" id="4.3.1.7" evidence="5"/>